<dbReference type="SUPFAM" id="SSF48150">
    <property type="entry name" value="DNA-glycosylase"/>
    <property type="match status" value="1"/>
</dbReference>
<name>A0A235BQS5_UNCW3</name>
<evidence type="ECO:0000313" key="1">
    <source>
        <dbReference type="EMBL" id="OYD14067.1"/>
    </source>
</evidence>
<protein>
    <recommendedName>
        <fullName evidence="3">HhH-GPD domain-containing protein</fullName>
    </recommendedName>
</protein>
<dbReference type="InterPro" id="IPR011257">
    <property type="entry name" value="DNA_glycosylase"/>
</dbReference>
<dbReference type="EMBL" id="NOZQ01000208">
    <property type="protein sequence ID" value="OYD14067.1"/>
    <property type="molecule type" value="Genomic_DNA"/>
</dbReference>
<sequence length="230" mass="25907">MASLISNIGGRYSTELEIDLDSGRDEEIFKWFLASVLFGARIGEKIAVNTYREFEKGEILSPREIVDTGWDGLVELLDTGGYVRYDFKTATKLLNICAALIGDYNGDLNLLHGQAKNEKELEGRLKALGKGIGDVTVNIFLRELRDVWDRANPSLQELVVLAARRMGFITEGEKALQNLRVIWQRNGMKGKVFADFEVSLLRLAKNFCKKRRCGFCPVSSECPEKENSSY</sequence>
<accession>A0A235BQS5</accession>
<dbReference type="InterPro" id="IPR023170">
    <property type="entry name" value="HhH_base_excis_C"/>
</dbReference>
<dbReference type="Gene3D" id="1.10.1670.10">
    <property type="entry name" value="Helix-hairpin-Helix base-excision DNA repair enzymes (C-terminal)"/>
    <property type="match status" value="1"/>
</dbReference>
<dbReference type="Proteomes" id="UP000215215">
    <property type="component" value="Unassembled WGS sequence"/>
</dbReference>
<proteinExistence type="predicted"/>
<evidence type="ECO:0000313" key="2">
    <source>
        <dbReference type="Proteomes" id="UP000215215"/>
    </source>
</evidence>
<comment type="caution">
    <text evidence="1">The sequence shown here is derived from an EMBL/GenBank/DDBJ whole genome shotgun (WGS) entry which is preliminary data.</text>
</comment>
<gene>
    <name evidence="1" type="ORF">CH333_09110</name>
</gene>
<dbReference type="GO" id="GO:0003824">
    <property type="term" value="F:catalytic activity"/>
    <property type="evidence" value="ECO:0007669"/>
    <property type="project" value="InterPro"/>
</dbReference>
<dbReference type="GO" id="GO:0006281">
    <property type="term" value="P:DNA repair"/>
    <property type="evidence" value="ECO:0007669"/>
    <property type="project" value="InterPro"/>
</dbReference>
<dbReference type="Gene3D" id="1.10.340.30">
    <property type="entry name" value="Hypothetical protein, domain 2"/>
    <property type="match status" value="1"/>
</dbReference>
<evidence type="ECO:0008006" key="3">
    <source>
        <dbReference type="Google" id="ProtNLM"/>
    </source>
</evidence>
<dbReference type="AlphaFoldDB" id="A0A235BQS5"/>
<reference evidence="1 2" key="1">
    <citation type="submission" date="2017-07" db="EMBL/GenBank/DDBJ databases">
        <title>Recovery of genomes from metagenomes via a dereplication, aggregation, and scoring strategy.</title>
        <authorList>
            <person name="Sieber C.M."/>
            <person name="Probst A.J."/>
            <person name="Sharrar A."/>
            <person name="Thomas B.C."/>
            <person name="Hess M."/>
            <person name="Tringe S.G."/>
            <person name="Banfield J.F."/>
        </authorList>
    </citation>
    <scope>NUCLEOTIDE SEQUENCE [LARGE SCALE GENOMIC DNA]</scope>
    <source>
        <strain evidence="1">JGI_Cruoil_03_44_89</strain>
    </source>
</reference>
<organism evidence="1 2">
    <name type="scientific">candidate division WOR-3 bacterium JGI_Cruoil_03_44_89</name>
    <dbReference type="NCBI Taxonomy" id="1973748"/>
    <lineage>
        <taxon>Bacteria</taxon>
        <taxon>Bacteria division WOR-3</taxon>
    </lineage>
</organism>